<dbReference type="EMBL" id="CP040396">
    <property type="protein sequence ID" value="QCT00870.1"/>
    <property type="molecule type" value="Genomic_DNA"/>
</dbReference>
<gene>
    <name evidence="1" type="ORF">E6C60_0144</name>
</gene>
<evidence type="ECO:0000313" key="2">
    <source>
        <dbReference type="Proteomes" id="UP000300879"/>
    </source>
</evidence>
<reference evidence="1 2" key="1">
    <citation type="submission" date="2019-05" db="EMBL/GenBank/DDBJ databases">
        <authorList>
            <person name="Chen C."/>
        </authorList>
    </citation>
    <scope>NUCLEOTIDE SEQUENCE [LARGE SCALE GENOMIC DNA]</scope>
    <source>
        <strain evidence="1 2">HB172198</strain>
    </source>
</reference>
<dbReference type="AlphaFoldDB" id="A0A4P8XHG5"/>
<dbReference type="KEGG" id="palo:E6C60_0144"/>
<name>A0A4P8XHG5_9BACL</name>
<keyword evidence="2" id="KW-1185">Reference proteome</keyword>
<proteinExistence type="predicted"/>
<organism evidence="1 2">
    <name type="scientific">Paenibacillus algicola</name>
    <dbReference type="NCBI Taxonomy" id="2565926"/>
    <lineage>
        <taxon>Bacteria</taxon>
        <taxon>Bacillati</taxon>
        <taxon>Bacillota</taxon>
        <taxon>Bacilli</taxon>
        <taxon>Bacillales</taxon>
        <taxon>Paenibacillaceae</taxon>
        <taxon>Paenibacillus</taxon>
    </lineage>
</organism>
<dbReference type="Proteomes" id="UP000300879">
    <property type="component" value="Chromosome"/>
</dbReference>
<accession>A0A4P8XHG5</accession>
<evidence type="ECO:0000313" key="1">
    <source>
        <dbReference type="EMBL" id="QCT00870.1"/>
    </source>
</evidence>
<protein>
    <submittedName>
        <fullName evidence="1">Uncharacterized protein</fullName>
    </submittedName>
</protein>
<sequence length="53" mass="5662">MPSLAALDEGHGSCLELGSAVKNPPAYGDRHGMKEDAVNWGGPPLHVFFFLKP</sequence>